<evidence type="ECO:0000256" key="8">
    <source>
        <dbReference type="ARBA" id="ARBA00023268"/>
    </source>
</evidence>
<evidence type="ECO:0000256" key="1">
    <source>
        <dbReference type="ARBA" id="ARBA00022450"/>
    </source>
</evidence>
<evidence type="ECO:0000313" key="9">
    <source>
        <dbReference type="EMBL" id="JAS13926.1"/>
    </source>
</evidence>
<dbReference type="Gene3D" id="3.40.50.1820">
    <property type="entry name" value="alpha/beta hydrolase"/>
    <property type="match status" value="1"/>
</dbReference>
<evidence type="ECO:0008006" key="10">
    <source>
        <dbReference type="Google" id="ProtNLM"/>
    </source>
</evidence>
<evidence type="ECO:0000256" key="4">
    <source>
        <dbReference type="ARBA" id="ARBA00022857"/>
    </source>
</evidence>
<organism evidence="9">
    <name type="scientific">Clastoptera arizonana</name>
    <name type="common">Arizona spittle bug</name>
    <dbReference type="NCBI Taxonomy" id="38151"/>
    <lineage>
        <taxon>Eukaryota</taxon>
        <taxon>Metazoa</taxon>
        <taxon>Ecdysozoa</taxon>
        <taxon>Arthropoda</taxon>
        <taxon>Hexapoda</taxon>
        <taxon>Insecta</taxon>
        <taxon>Pterygota</taxon>
        <taxon>Neoptera</taxon>
        <taxon>Paraneoptera</taxon>
        <taxon>Hemiptera</taxon>
        <taxon>Auchenorrhyncha</taxon>
        <taxon>Cercopoidea</taxon>
        <taxon>Clastopteridae</taxon>
        <taxon>Clastoptera</taxon>
    </lineage>
</organism>
<evidence type="ECO:0000256" key="2">
    <source>
        <dbReference type="ARBA" id="ARBA00022516"/>
    </source>
</evidence>
<dbReference type="GO" id="GO:0016491">
    <property type="term" value="F:oxidoreductase activity"/>
    <property type="evidence" value="ECO:0007669"/>
    <property type="project" value="UniProtKB-KW"/>
</dbReference>
<evidence type="ECO:0000256" key="3">
    <source>
        <dbReference type="ARBA" id="ARBA00022832"/>
    </source>
</evidence>
<proteinExistence type="predicted"/>
<dbReference type="InterPro" id="IPR029058">
    <property type="entry name" value="AB_hydrolase_fold"/>
</dbReference>
<evidence type="ECO:0000256" key="6">
    <source>
        <dbReference type="ARBA" id="ARBA00023098"/>
    </source>
</evidence>
<evidence type="ECO:0000256" key="7">
    <source>
        <dbReference type="ARBA" id="ARBA00023160"/>
    </source>
</evidence>
<evidence type="ECO:0000256" key="5">
    <source>
        <dbReference type="ARBA" id="ARBA00023002"/>
    </source>
</evidence>
<keyword evidence="7" id="KW-0275">Fatty acid biosynthesis</keyword>
<dbReference type="Gene3D" id="3.90.180.10">
    <property type="entry name" value="Medium-chain alcohol dehydrogenases, catalytic domain"/>
    <property type="match status" value="1"/>
</dbReference>
<dbReference type="GO" id="GO:0006633">
    <property type="term" value="P:fatty acid biosynthetic process"/>
    <property type="evidence" value="ECO:0007669"/>
    <property type="project" value="UniProtKB-KW"/>
</dbReference>
<keyword evidence="4" id="KW-0521">NADP</keyword>
<dbReference type="AlphaFoldDB" id="A0A1B6CKG6"/>
<reference evidence="9" key="1">
    <citation type="submission" date="2015-12" db="EMBL/GenBank/DDBJ databases">
        <title>De novo transcriptome assembly of four potential Pierce s Disease insect vectors from Arizona vineyards.</title>
        <authorList>
            <person name="Tassone E.E."/>
        </authorList>
    </citation>
    <scope>NUCLEOTIDE SEQUENCE</scope>
</reference>
<dbReference type="PANTHER" id="PTHR43775">
    <property type="entry name" value="FATTY ACID SYNTHASE"/>
    <property type="match status" value="1"/>
</dbReference>
<dbReference type="InterPro" id="IPR050091">
    <property type="entry name" value="PKS_NRPS_Biosynth_Enz"/>
</dbReference>
<dbReference type="GO" id="GO:0004312">
    <property type="term" value="F:fatty acid synthase activity"/>
    <property type="evidence" value="ECO:0007669"/>
    <property type="project" value="TreeGrafter"/>
</dbReference>
<keyword evidence="5" id="KW-0560">Oxidoreductase</keyword>
<dbReference type="EMBL" id="GEDC01023372">
    <property type="protein sequence ID" value="JAS13926.1"/>
    <property type="molecule type" value="Transcribed_RNA"/>
</dbReference>
<protein>
    <recommendedName>
        <fullName evidence="10">Enoyl reductase (ER) domain-containing protein</fullName>
    </recommendedName>
</protein>
<sequence length="593" mass="66847">INFQNRRDINPACNCLAANGRFVQIEFYESNVKNSQQIGMFLIPRKTVIHNLSLNSVLAASEENKMKLQALVEDGIKAGVVKPLFRKVFPESQSHLALEFLKHNPNQDKVILDLKSTEKPKTNKNNIFKCNPQKSYLIVGTRHGLWLSLAEWLVKRGARNILVAFNQQHTINSFNARRMHILVVRYGVTIIMSSAKKAESDIASLDLIKEAFRLGPLDAIFNLYMDESSQVVKNIDAASRALVPELSQFVCILGGDASVCEERRKAGLCATIVQCNDPLNKPQDLLKCLEQLLEIQADLASELILVNSANTKESNDEMMKDEDPLKQYVPSLDELYSLGTSILHRPQLQEVPTLSPKMKYSKNNVRAVYLFPSLSKDRLESLTKKLRYPAYVVMLPTSWRNIEKIAQEIMNEIIKLQKYGPYTLVSESWTGALTLEVGYQLETQGHSTSLVFLDSAPCVTQIRALPINTNDKLLVYMLDLSNKFKLEMIKGTIWEEKLSIALKSQDEGKRSNYSHTLTALHSILVTLLGYKPTGKLVNGLVNVVRQKHDSYLDTCQLEMYCRSIKVRIVEDATSHAQMISSDDTANIINSCVV</sequence>
<dbReference type="Gene3D" id="3.40.50.720">
    <property type="entry name" value="NAD(P)-binding Rossmann-like Domain"/>
    <property type="match status" value="1"/>
</dbReference>
<name>A0A1B6CKG6_9HEMI</name>
<keyword evidence="6" id="KW-0443">Lipid metabolism</keyword>
<accession>A0A1B6CKG6</accession>
<keyword evidence="2" id="KW-0444">Lipid biosynthesis</keyword>
<dbReference type="SUPFAM" id="SSF53474">
    <property type="entry name" value="alpha/beta-Hydrolases"/>
    <property type="match status" value="1"/>
</dbReference>
<keyword evidence="1" id="KW-0596">Phosphopantetheine</keyword>
<dbReference type="PANTHER" id="PTHR43775:SF7">
    <property type="entry name" value="FATTY ACID SYNTHASE"/>
    <property type="match status" value="1"/>
</dbReference>
<keyword evidence="8" id="KW-0511">Multifunctional enzyme</keyword>
<gene>
    <name evidence="9" type="ORF">g.4371</name>
</gene>
<feature type="non-terminal residue" evidence="9">
    <location>
        <position position="1"/>
    </location>
</feature>
<keyword evidence="3" id="KW-0276">Fatty acid metabolism</keyword>